<organism evidence="1 2">
    <name type="scientific">Plasmodium falciparum UGT5.1</name>
    <dbReference type="NCBI Taxonomy" id="1237627"/>
    <lineage>
        <taxon>Eukaryota</taxon>
        <taxon>Sar</taxon>
        <taxon>Alveolata</taxon>
        <taxon>Apicomplexa</taxon>
        <taxon>Aconoidasida</taxon>
        <taxon>Haemosporida</taxon>
        <taxon>Plasmodiidae</taxon>
        <taxon>Plasmodium</taxon>
        <taxon>Plasmodium (Laverania)</taxon>
    </lineage>
</organism>
<proteinExistence type="predicted"/>
<dbReference type="EMBL" id="KE124752">
    <property type="protein sequence ID" value="EWC73650.1"/>
    <property type="molecule type" value="Genomic_DNA"/>
</dbReference>
<dbReference type="AlphaFoldDB" id="W7J571"/>
<dbReference type="InterPro" id="IPR029063">
    <property type="entry name" value="SAM-dependent_MTases_sf"/>
</dbReference>
<dbReference type="Proteomes" id="UP000030697">
    <property type="component" value="Unassembled WGS sequence"/>
</dbReference>
<protein>
    <submittedName>
        <fullName evidence="1">Uncharacterized protein</fullName>
    </submittedName>
</protein>
<accession>W7J571</accession>
<dbReference type="Gene3D" id="3.40.50.150">
    <property type="entry name" value="Vaccinia Virus protein VP39"/>
    <property type="match status" value="1"/>
</dbReference>
<evidence type="ECO:0000313" key="2">
    <source>
        <dbReference type="Proteomes" id="UP000030697"/>
    </source>
</evidence>
<name>W7J571_PLAFA</name>
<gene>
    <name evidence="1" type="ORF">C923_05673</name>
</gene>
<evidence type="ECO:0000313" key="1">
    <source>
        <dbReference type="EMBL" id="EWC73650.1"/>
    </source>
</evidence>
<reference evidence="1 2" key="1">
    <citation type="submission" date="2013-02" db="EMBL/GenBank/DDBJ databases">
        <title>The Genome Sequence of Plasmodium falciparum UGT5.1.</title>
        <authorList>
            <consortium name="The Broad Institute Genome Sequencing Platform"/>
            <consortium name="The Broad Institute Genome Sequencing Center for Infectious Disease"/>
            <person name="Neafsey D."/>
            <person name="Cheeseman I."/>
            <person name="Volkman S."/>
            <person name="Adams J."/>
            <person name="Walker B."/>
            <person name="Young S.K."/>
            <person name="Zeng Q."/>
            <person name="Gargeya S."/>
            <person name="Fitzgerald M."/>
            <person name="Haas B."/>
            <person name="Abouelleil A."/>
            <person name="Alvarado L."/>
            <person name="Arachchi H.M."/>
            <person name="Berlin A.M."/>
            <person name="Chapman S.B."/>
            <person name="Dewar J."/>
            <person name="Goldberg J."/>
            <person name="Griggs A."/>
            <person name="Gujja S."/>
            <person name="Hansen M."/>
            <person name="Howarth C."/>
            <person name="Imamovic A."/>
            <person name="Larimer J."/>
            <person name="McCowan C."/>
            <person name="Murphy C."/>
            <person name="Neiman D."/>
            <person name="Pearson M."/>
            <person name="Priest M."/>
            <person name="Roberts A."/>
            <person name="Saif S."/>
            <person name="Shea T."/>
            <person name="Sisk P."/>
            <person name="Sykes S."/>
            <person name="Wortman J."/>
            <person name="Nusbaum C."/>
            <person name="Birren B."/>
        </authorList>
    </citation>
    <scope>NUCLEOTIDE SEQUENCE [LARGE SCALE GENOMIC DNA]</scope>
    <source>
        <strain evidence="1 2">UGT5.1</strain>
    </source>
</reference>
<sequence>MREFTNEEFDLIIDKACLDSIVVITRASYIYCSEDSLKNVEEMLSEVSRILK</sequence>